<reference evidence="3 6" key="2">
    <citation type="submission" date="2020-12" db="EMBL/GenBank/DDBJ databases">
        <title>FDA dAtabase for Regulatory Grade micrObial Sequences (FDA-ARGOS): Supporting development and validation of Infectious Disease Dx tests.</title>
        <authorList>
            <person name="Sproer C."/>
            <person name="Gronow S."/>
            <person name="Severitt S."/>
            <person name="Schroder I."/>
            <person name="Tallon L."/>
            <person name="Sadzewicz L."/>
            <person name="Zhao X."/>
            <person name="Boylan J."/>
            <person name="Ott S."/>
            <person name="Bowen H."/>
            <person name="Vavikolanu K."/>
            <person name="Mehta A."/>
            <person name="Aluvathingal J."/>
            <person name="Nadendla S."/>
            <person name="Lowell S."/>
            <person name="Myers T."/>
            <person name="Yan Y."/>
            <person name="Sichtig H."/>
        </authorList>
    </citation>
    <scope>NUCLEOTIDE SEQUENCE [LARGE SCALE GENOMIC DNA]</scope>
    <source>
        <strain evidence="3 6">FDAARGOS_890</strain>
    </source>
</reference>
<keyword evidence="2" id="KW-0812">Transmembrane</keyword>
<dbReference type="PANTHER" id="PTHR34703:SF1">
    <property type="entry name" value="ANTIPORTER SUBUNIT MNHG2-RELATED"/>
    <property type="match status" value="1"/>
</dbReference>
<dbReference type="EMBL" id="FNPE01000005">
    <property type="protein sequence ID" value="SDY53765.1"/>
    <property type="molecule type" value="Genomic_DNA"/>
</dbReference>
<protein>
    <submittedName>
        <fullName evidence="3">Monovalent cation/H(+) antiporter subunit G</fullName>
    </submittedName>
    <submittedName>
        <fullName evidence="4">Multisubunit potassium/proton antiporter, PhaG subunit</fullName>
    </submittedName>
</protein>
<evidence type="ECO:0000313" key="3">
    <source>
        <dbReference type="EMBL" id="QPS81612.1"/>
    </source>
</evidence>
<dbReference type="Pfam" id="PF03334">
    <property type="entry name" value="PhaG_MnhG_YufB"/>
    <property type="match status" value="1"/>
</dbReference>
<dbReference type="InterPro" id="IPR005133">
    <property type="entry name" value="PhaG_MnhG_YufB"/>
</dbReference>
<feature type="region of interest" description="Disordered" evidence="1">
    <location>
        <begin position="108"/>
        <end position="128"/>
    </location>
</feature>
<keyword evidence="2" id="KW-0472">Membrane</keyword>
<dbReference type="GeneID" id="94691312"/>
<gene>
    <name evidence="3" type="ORF">I6G47_00570</name>
    <name evidence="4" type="ORF">SAMN05421547_105258</name>
</gene>
<keyword evidence="6" id="KW-1185">Reference proteome</keyword>
<dbReference type="PANTHER" id="PTHR34703">
    <property type="entry name" value="ANTIPORTER SUBUNIT MNHG2-RELATED"/>
    <property type="match status" value="1"/>
</dbReference>
<evidence type="ECO:0000313" key="5">
    <source>
        <dbReference type="Proteomes" id="UP000183417"/>
    </source>
</evidence>
<accession>A0A1H3KPY2</accession>
<dbReference type="AlphaFoldDB" id="A0A1H3KPY2"/>
<dbReference type="EMBL" id="CP065748">
    <property type="protein sequence ID" value="QPS81612.1"/>
    <property type="molecule type" value="Genomic_DNA"/>
</dbReference>
<dbReference type="GO" id="GO:0015385">
    <property type="term" value="F:sodium:proton antiporter activity"/>
    <property type="evidence" value="ECO:0007669"/>
    <property type="project" value="TreeGrafter"/>
</dbReference>
<evidence type="ECO:0000313" key="6">
    <source>
        <dbReference type="Proteomes" id="UP000595064"/>
    </source>
</evidence>
<dbReference type="Proteomes" id="UP000183417">
    <property type="component" value="Unassembled WGS sequence"/>
</dbReference>
<dbReference type="Proteomes" id="UP000595064">
    <property type="component" value="Chromosome"/>
</dbReference>
<proteinExistence type="predicted"/>
<name>A0A1H3KPY2_9BURK</name>
<dbReference type="KEGG" id="dla:I6G47_00570"/>
<feature type="transmembrane region" description="Helical" evidence="2">
    <location>
        <begin position="74"/>
        <end position="95"/>
    </location>
</feature>
<evidence type="ECO:0000256" key="1">
    <source>
        <dbReference type="SAM" id="MobiDB-lite"/>
    </source>
</evidence>
<sequence length="128" mass="14032">MMPETTTLPLWCQILVAVLALGGAIIAFLGSMGLWRLDSYFERVHAPSIIATMGCWLIMHATWIYFSVSGQSLAVHALLIAVFISVTVPITTIFLMRAALFRARRAGQDVPPPLSSVVRNEPAEHPDV</sequence>
<evidence type="ECO:0000256" key="2">
    <source>
        <dbReference type="SAM" id="Phobius"/>
    </source>
</evidence>
<feature type="transmembrane region" description="Helical" evidence="2">
    <location>
        <begin position="49"/>
        <end position="68"/>
    </location>
</feature>
<keyword evidence="2" id="KW-1133">Transmembrane helix</keyword>
<organism evidence="4 5">
    <name type="scientific">Delftia lacustris</name>
    <dbReference type="NCBI Taxonomy" id="558537"/>
    <lineage>
        <taxon>Bacteria</taxon>
        <taxon>Pseudomonadati</taxon>
        <taxon>Pseudomonadota</taxon>
        <taxon>Betaproteobacteria</taxon>
        <taxon>Burkholderiales</taxon>
        <taxon>Comamonadaceae</taxon>
        <taxon>Delftia</taxon>
    </lineage>
</organism>
<feature type="transmembrane region" description="Helical" evidence="2">
    <location>
        <begin position="14"/>
        <end position="37"/>
    </location>
</feature>
<evidence type="ECO:0000313" key="4">
    <source>
        <dbReference type="EMBL" id="SDY53765.1"/>
    </source>
</evidence>
<reference evidence="4 5" key="1">
    <citation type="submission" date="2016-10" db="EMBL/GenBank/DDBJ databases">
        <authorList>
            <person name="de Groot N.N."/>
        </authorList>
    </citation>
    <scope>NUCLEOTIDE SEQUENCE [LARGE SCALE GENOMIC DNA]</scope>
    <source>
        <strain evidence="4 5">LMG 24775</strain>
    </source>
</reference>
<dbReference type="RefSeq" id="WP_016450496.1">
    <property type="nucleotide sequence ID" value="NZ_AP025556.1"/>
</dbReference>